<keyword evidence="3" id="KW-1185">Reference proteome</keyword>
<dbReference type="AlphaFoldDB" id="H6NIB5"/>
<dbReference type="HOGENOM" id="CLU_033694_0_0_9"/>
<organism evidence="2 3">
    <name type="scientific">Paenibacillus mucilaginosus 3016</name>
    <dbReference type="NCBI Taxonomy" id="1116391"/>
    <lineage>
        <taxon>Bacteria</taxon>
        <taxon>Bacillati</taxon>
        <taxon>Bacillota</taxon>
        <taxon>Bacilli</taxon>
        <taxon>Bacillales</taxon>
        <taxon>Paenibacillaceae</taxon>
        <taxon>Paenibacillus</taxon>
    </lineage>
</organism>
<dbReference type="GO" id="GO:0004497">
    <property type="term" value="F:monooxygenase activity"/>
    <property type="evidence" value="ECO:0007669"/>
    <property type="project" value="UniProtKB-KW"/>
</dbReference>
<dbReference type="KEGG" id="pmq:PM3016_4780"/>
<keyword evidence="2" id="KW-0503">Monooxygenase</keyword>
<evidence type="ECO:0000259" key="1">
    <source>
        <dbReference type="Pfam" id="PF17885"/>
    </source>
</evidence>
<dbReference type="InterPro" id="IPR036188">
    <property type="entry name" value="FAD/NAD-bd_sf"/>
</dbReference>
<evidence type="ECO:0000313" key="3">
    <source>
        <dbReference type="Proteomes" id="UP000007523"/>
    </source>
</evidence>
<dbReference type="STRING" id="1116391.PM3016_4780"/>
<reference evidence="2 3" key="1">
    <citation type="journal article" date="2012" name="J. Bacteriol.">
        <title>Complete Genome Sequence of Paenibacillus mucilaginosus 3016, a Bacterium Functional as Microbial Fertilizer.</title>
        <authorList>
            <person name="Ma M."/>
            <person name="Wang Z."/>
            <person name="Li L."/>
            <person name="Jiang X."/>
            <person name="Guan D."/>
            <person name="Cao F."/>
            <person name="Chen H."/>
            <person name="Wang X."/>
            <person name="Shen D."/>
            <person name="Du B."/>
            <person name="Li J."/>
        </authorList>
    </citation>
    <scope>NUCLEOTIDE SEQUENCE [LARGE SCALE GENOMIC DNA]</scope>
    <source>
        <strain evidence="2 3">3016</strain>
    </source>
</reference>
<proteinExistence type="predicted"/>
<name>H6NIB5_9BACL</name>
<dbReference type="PRINTS" id="PR00420">
    <property type="entry name" value="RNGMNOXGNASE"/>
</dbReference>
<dbReference type="Pfam" id="PF17885">
    <property type="entry name" value="Smoa_sbd"/>
    <property type="match status" value="1"/>
</dbReference>
<dbReference type="SUPFAM" id="SSF51905">
    <property type="entry name" value="FAD/NAD(P)-binding domain"/>
    <property type="match status" value="1"/>
</dbReference>
<feature type="domain" description="Styrene monooxygenase StyA putative substrate binding" evidence="1">
    <location>
        <begin position="141"/>
        <end position="247"/>
    </location>
</feature>
<dbReference type="RefSeq" id="WP_014371206.1">
    <property type="nucleotide sequence ID" value="NC_016935.1"/>
</dbReference>
<dbReference type="Proteomes" id="UP000007523">
    <property type="component" value="Chromosome"/>
</dbReference>
<gene>
    <name evidence="2" type="ORF">PM3016_4780</name>
</gene>
<sequence>MKRIAVLGSGTAGLHLSYALVSRGPFEVTVYTDRSPEEVRSGRVSSTQVHFGAARAREAAYGMPAWEQGPDLESIHVTVGGQKLFTGRLERPAKSVDQRAYFARCMEDLEAKGVSFVYGRVDEERLQELAPAYDLLVDCSGKRGPLAPFPQLEELSPVPAPQRKCSVGYFHGVAPLEPSGVSISILPGAGELFEIPALTAQGPVTILFIEAVPGGPLDAFGGIKTAESFRDRIRAVVDSHFPAVAARLDGERFGLCDERGFVQIAVQPSVHRPYCTVGGTLVLGCGDSVVLNDPITGQGCNTASYCAEQLVLTLAEELGRPWDEQTGEAYWRRIRDHVTEVTTWTNAMMGPLPDHAVGLLMAGAGDPSTADRIAGWFADPRTAYDDLFRAAAGT</sequence>
<protein>
    <submittedName>
        <fullName evidence="2">Putative styrene monooxygenase</fullName>
    </submittedName>
</protein>
<dbReference type="InterPro" id="IPR041654">
    <property type="entry name" value="StyA_sbd"/>
</dbReference>
<evidence type="ECO:0000313" key="2">
    <source>
        <dbReference type="EMBL" id="AFC31518.1"/>
    </source>
</evidence>
<dbReference type="Gene3D" id="3.30.9.40">
    <property type="match status" value="1"/>
</dbReference>
<dbReference type="Gene3D" id="3.50.50.60">
    <property type="entry name" value="FAD/NAD(P)-binding domain"/>
    <property type="match status" value="2"/>
</dbReference>
<accession>H6NIB5</accession>
<keyword evidence="2" id="KW-0560">Oxidoreductase</keyword>
<dbReference type="EMBL" id="CP003235">
    <property type="protein sequence ID" value="AFC31518.1"/>
    <property type="molecule type" value="Genomic_DNA"/>
</dbReference>